<dbReference type="Proteomes" id="UP000606193">
    <property type="component" value="Unassembled WGS sequence"/>
</dbReference>
<evidence type="ECO:0000313" key="1">
    <source>
        <dbReference type="EMBL" id="MBC8561410.1"/>
    </source>
</evidence>
<proteinExistence type="predicted"/>
<gene>
    <name evidence="1" type="ORF">H8704_01980</name>
</gene>
<dbReference type="SUPFAM" id="SSF69304">
    <property type="entry name" value="Tricorn protease N-terminal domain"/>
    <property type="match status" value="1"/>
</dbReference>
<evidence type="ECO:0000313" key="2">
    <source>
        <dbReference type="Proteomes" id="UP000606193"/>
    </source>
</evidence>
<sequence>MTEKEVILHAYGEIKECFIEESLEFSGTSKRISPWRWIAAAALMILLFSTAYRVNAQFRKWIISIVPVTTREQIKEKNTSPGQRGSKRKQEGIEISEVKEIENILEAQYITANHYVEPYQDIYISTEQGKESYFSIKGNAIVPISNIRHIKRKLHWKKHTGWINADMISDQENQYVYNLIQEDDVPDNGQYTFSLSQDDAGEYWVTASAESQMEPYSYPLKYNVNTKKLTDVFGDIMIRNKSLQKYHVVTNWGKLSDHLCCVLVGDTQKDAVYYLIDMMDHTAVSMEKLTKMDDICFVRGLEHSVIFGTISTEQHKDSGDADGGLTAENEIQDYYDCYRLDLQTGKQQELYHHVRIWSEDPEEDDSDRVAFTGGRYDLLEQRKKVYLVDELTGKRTEIEKFDGNLEMGSVLVNDSGDKLLFFGKFTERCVRKIGVLDIPKKKLYLIDRENLTSYDENAISWKDDTTFVIQADRKGQQGSAFFCYHIK</sequence>
<accession>A0ABR7MZA4</accession>
<organism evidence="1 2">
    <name type="scientific">Jutongia huaianensis</name>
    <dbReference type="NCBI Taxonomy" id="2763668"/>
    <lineage>
        <taxon>Bacteria</taxon>
        <taxon>Bacillati</taxon>
        <taxon>Bacillota</taxon>
        <taxon>Clostridia</taxon>
        <taxon>Lachnospirales</taxon>
        <taxon>Lachnospiraceae</taxon>
        <taxon>Jutongia</taxon>
    </lineage>
</organism>
<name>A0ABR7MZA4_9FIRM</name>
<dbReference type="RefSeq" id="WP_249297067.1">
    <property type="nucleotide sequence ID" value="NZ_JACRSX010000001.1"/>
</dbReference>
<dbReference type="EMBL" id="JACRSX010000001">
    <property type="protein sequence ID" value="MBC8561410.1"/>
    <property type="molecule type" value="Genomic_DNA"/>
</dbReference>
<protein>
    <submittedName>
        <fullName evidence="1">Uncharacterized protein</fullName>
    </submittedName>
</protein>
<reference evidence="1 2" key="1">
    <citation type="submission" date="2020-08" db="EMBL/GenBank/DDBJ databases">
        <title>Genome public.</title>
        <authorList>
            <person name="Liu C."/>
            <person name="Sun Q."/>
        </authorList>
    </citation>
    <scope>NUCLEOTIDE SEQUENCE [LARGE SCALE GENOMIC DNA]</scope>
    <source>
        <strain evidence="1 2">NSJ-37</strain>
    </source>
</reference>
<keyword evidence="2" id="KW-1185">Reference proteome</keyword>
<comment type="caution">
    <text evidence="1">The sequence shown here is derived from an EMBL/GenBank/DDBJ whole genome shotgun (WGS) entry which is preliminary data.</text>
</comment>